<keyword evidence="10" id="KW-0449">Lipoprotein</keyword>
<keyword evidence="5" id="KW-0325">Glycoprotein</keyword>
<dbReference type="Gene3D" id="3.20.20.80">
    <property type="entry name" value="Glycosidases"/>
    <property type="match status" value="1"/>
</dbReference>
<dbReference type="EC" id="3.2.1.14" evidence="3"/>
<dbReference type="SUPFAM" id="SSF51445">
    <property type="entry name" value="(Trans)glycosidases"/>
    <property type="match status" value="1"/>
</dbReference>
<dbReference type="AlphaFoldDB" id="A0A9N9LSH1"/>
<evidence type="ECO:0000256" key="12">
    <source>
        <dbReference type="ARBA" id="ARBA00023326"/>
    </source>
</evidence>
<dbReference type="Pfam" id="PF00704">
    <property type="entry name" value="Glyco_hydro_18"/>
    <property type="match status" value="1"/>
</dbReference>
<dbReference type="InterPro" id="IPR017853">
    <property type="entry name" value="GH"/>
</dbReference>
<evidence type="ECO:0000256" key="7">
    <source>
        <dbReference type="ARBA" id="ARBA00023024"/>
    </source>
</evidence>
<evidence type="ECO:0000313" key="17">
    <source>
        <dbReference type="Proteomes" id="UP000701801"/>
    </source>
</evidence>
<comment type="catalytic activity">
    <reaction evidence="1">
        <text>Random endo-hydrolysis of N-acetyl-beta-D-glucosaminide (1-&gt;4)-beta-linkages in chitin and chitodextrins.</text>
        <dbReference type="EC" id="3.2.1.14"/>
    </reaction>
</comment>
<name>A0A9N9LSH1_9HELO</name>
<keyword evidence="4" id="KW-1003">Cell membrane</keyword>
<feature type="region of interest" description="Disordered" evidence="14">
    <location>
        <begin position="395"/>
        <end position="418"/>
    </location>
</feature>
<dbReference type="InterPro" id="IPR001579">
    <property type="entry name" value="Glyco_hydro_18_chit_AS"/>
</dbReference>
<dbReference type="GO" id="GO:0005576">
    <property type="term" value="C:extracellular region"/>
    <property type="evidence" value="ECO:0007669"/>
    <property type="project" value="TreeGrafter"/>
</dbReference>
<protein>
    <recommendedName>
        <fullName evidence="3">chitinase</fullName>
        <ecNumber evidence="3">3.2.1.14</ecNumber>
    </recommendedName>
</protein>
<proteinExistence type="predicted"/>
<dbReference type="Proteomes" id="UP000701801">
    <property type="component" value="Unassembled WGS sequence"/>
</dbReference>
<evidence type="ECO:0000256" key="8">
    <source>
        <dbReference type="ARBA" id="ARBA00023136"/>
    </source>
</evidence>
<reference evidence="16" key="1">
    <citation type="submission" date="2021-07" db="EMBL/GenBank/DDBJ databases">
        <authorList>
            <person name="Durling M."/>
        </authorList>
    </citation>
    <scope>NUCLEOTIDE SEQUENCE</scope>
</reference>
<feature type="region of interest" description="Disordered" evidence="14">
    <location>
        <begin position="1"/>
        <end position="25"/>
    </location>
</feature>
<evidence type="ECO:0000256" key="3">
    <source>
        <dbReference type="ARBA" id="ARBA00012729"/>
    </source>
</evidence>
<dbReference type="GO" id="GO:0098552">
    <property type="term" value="C:side of membrane"/>
    <property type="evidence" value="ECO:0007669"/>
    <property type="project" value="UniProtKB-KW"/>
</dbReference>
<sequence>MYSVKSLPLRCSSNTSHSKGGSVYSGPGSDNAADQLYTQCPTVQEDIPYCQAKGKKIVLSLGGAARDYQLTGKDAGIEFADFLLGAYGPLTDAWKASNGIRPLDRGYSNTTSDTIDIDGFDFDIEHTSTDQQHGYVSCIHRLRALFATNSKKYLITGAPQCYLPEVNMGGMIAQAQFDILWIQFYNNPSCSVRNFAENNIDINYNTWKSQLAGGASSGAQLYIGIPGAPSEGTGCEKSSYGEYISAQDADRLIKKYQSDSSFGGVMLWEATVALNNECNCKPYYSVIKDSLKGTSPPPALSACPVTSTTISATSSTASSSLLSLSTSSSVPITSTILSSSSSIEIPTSLSTSASSTSSSAIFTSSASSSEIATPSITTVSSASSTSLTLTPTLSQTSSSVSTLPSFSRSSSSATKSSKFPTFTPPYGNVTCKPTFTSSRASNPSTVIRDDFTLTTSSGASHPTTVIIDEFPLTTSTVYTTKTGTVTKRPATVTNCPLGSVTTETMYVFFLFVCISELSLQWLRISSFPLSGSSNPTRNFMLILFSALYTTICPVSQANNGGVPTSIPAISAQSENQAGCTTSTVYTSKIYTITACAPGVNCAGTPGSVVTEVIPLYTTVCPITQDSNGGIPTSVPGLPSSPSSPSSPGVPAEYTTSTIYTTKFSTVTACAPGVLCQQTPGSVLTEVIPLSTTVIPLPQSSFTTYVTIQVASAVFTPIDTPLAPYPTPSKGQNKSPYGSGTGTAYSYPLKPTGTSVPSIQVVEINSVAPSFSKTGGGIKAVAPTGTPISPSDTPSLISSNSASGFGSSLVLVMVSAVLVSALMM</sequence>
<dbReference type="PANTHER" id="PTHR45708:SF47">
    <property type="entry name" value="ENDOCHITINASE A"/>
    <property type="match status" value="1"/>
</dbReference>
<evidence type="ECO:0000256" key="5">
    <source>
        <dbReference type="ARBA" id="ARBA00022622"/>
    </source>
</evidence>
<keyword evidence="8" id="KW-0472">Membrane</keyword>
<feature type="compositionally biased region" description="Low complexity" evidence="14">
    <location>
        <begin position="631"/>
        <end position="650"/>
    </location>
</feature>
<dbReference type="GO" id="GO:0008843">
    <property type="term" value="F:endochitinase activity"/>
    <property type="evidence" value="ECO:0007669"/>
    <property type="project" value="UniProtKB-EC"/>
</dbReference>
<comment type="caution">
    <text evidence="16">The sequence shown here is derived from an EMBL/GenBank/DDBJ whole genome shotgun (WGS) entry which is preliminary data.</text>
</comment>
<keyword evidence="11 13" id="KW-0326">Glycosidase</keyword>
<evidence type="ECO:0000256" key="10">
    <source>
        <dbReference type="ARBA" id="ARBA00023288"/>
    </source>
</evidence>
<dbReference type="PANTHER" id="PTHR45708">
    <property type="entry name" value="ENDOCHITINASE"/>
    <property type="match status" value="1"/>
</dbReference>
<evidence type="ECO:0000256" key="9">
    <source>
        <dbReference type="ARBA" id="ARBA00023277"/>
    </source>
</evidence>
<keyword evidence="12" id="KW-0624">Polysaccharide degradation</keyword>
<comment type="subcellular location">
    <subcellularLocation>
        <location evidence="2">Cell membrane</location>
        <topology evidence="2">Lipid-anchor</topology>
        <topology evidence="2">GPI-anchor</topology>
    </subcellularLocation>
</comment>
<gene>
    <name evidence="16" type="ORF">HYALB_00005926</name>
</gene>
<dbReference type="GO" id="GO:0005886">
    <property type="term" value="C:plasma membrane"/>
    <property type="evidence" value="ECO:0007669"/>
    <property type="project" value="UniProtKB-SubCell"/>
</dbReference>
<evidence type="ECO:0000256" key="11">
    <source>
        <dbReference type="ARBA" id="ARBA00023295"/>
    </source>
</evidence>
<evidence type="ECO:0000256" key="6">
    <source>
        <dbReference type="ARBA" id="ARBA00022801"/>
    </source>
</evidence>
<organism evidence="16 17">
    <name type="scientific">Hymenoscyphus albidus</name>
    <dbReference type="NCBI Taxonomy" id="595503"/>
    <lineage>
        <taxon>Eukaryota</taxon>
        <taxon>Fungi</taxon>
        <taxon>Dikarya</taxon>
        <taxon>Ascomycota</taxon>
        <taxon>Pezizomycotina</taxon>
        <taxon>Leotiomycetes</taxon>
        <taxon>Helotiales</taxon>
        <taxon>Helotiaceae</taxon>
        <taxon>Hymenoscyphus</taxon>
    </lineage>
</organism>
<evidence type="ECO:0000256" key="2">
    <source>
        <dbReference type="ARBA" id="ARBA00004609"/>
    </source>
</evidence>
<evidence type="ECO:0000256" key="4">
    <source>
        <dbReference type="ARBA" id="ARBA00022475"/>
    </source>
</evidence>
<evidence type="ECO:0000259" key="15">
    <source>
        <dbReference type="PROSITE" id="PS51910"/>
    </source>
</evidence>
<keyword evidence="5" id="KW-0336">GPI-anchor</keyword>
<accession>A0A9N9LSH1</accession>
<evidence type="ECO:0000313" key="16">
    <source>
        <dbReference type="EMBL" id="CAG8978340.1"/>
    </source>
</evidence>
<dbReference type="GO" id="GO:0000272">
    <property type="term" value="P:polysaccharide catabolic process"/>
    <property type="evidence" value="ECO:0007669"/>
    <property type="project" value="UniProtKB-KW"/>
</dbReference>
<keyword evidence="17" id="KW-1185">Reference proteome</keyword>
<dbReference type="GO" id="GO:0006032">
    <property type="term" value="P:chitin catabolic process"/>
    <property type="evidence" value="ECO:0007669"/>
    <property type="project" value="UniProtKB-KW"/>
</dbReference>
<dbReference type="InterPro" id="IPR001223">
    <property type="entry name" value="Glyco_hydro18_cat"/>
</dbReference>
<dbReference type="EMBL" id="CAJVRM010000251">
    <property type="protein sequence ID" value="CAG8978340.1"/>
    <property type="molecule type" value="Genomic_DNA"/>
</dbReference>
<dbReference type="PROSITE" id="PS01095">
    <property type="entry name" value="GH18_1"/>
    <property type="match status" value="1"/>
</dbReference>
<keyword evidence="9" id="KW-0119">Carbohydrate metabolism</keyword>
<evidence type="ECO:0000256" key="1">
    <source>
        <dbReference type="ARBA" id="ARBA00000822"/>
    </source>
</evidence>
<keyword evidence="7" id="KW-0146">Chitin degradation</keyword>
<feature type="domain" description="GH18" evidence="15">
    <location>
        <begin position="1"/>
        <end position="294"/>
    </location>
</feature>
<dbReference type="OrthoDB" id="6020543at2759"/>
<feature type="region of interest" description="Disordered" evidence="14">
    <location>
        <begin position="630"/>
        <end position="650"/>
    </location>
</feature>
<dbReference type="PROSITE" id="PS51910">
    <property type="entry name" value="GH18_2"/>
    <property type="match status" value="1"/>
</dbReference>
<evidence type="ECO:0000256" key="14">
    <source>
        <dbReference type="SAM" id="MobiDB-lite"/>
    </source>
</evidence>
<dbReference type="InterPro" id="IPR050542">
    <property type="entry name" value="Glycosyl_Hydrlase18_Chitinase"/>
</dbReference>
<evidence type="ECO:0000256" key="13">
    <source>
        <dbReference type="RuleBase" id="RU000489"/>
    </source>
</evidence>
<keyword evidence="6 13" id="KW-0378">Hydrolase</keyword>